<feature type="transmembrane region" description="Helical" evidence="7">
    <location>
        <begin position="613"/>
        <end position="632"/>
    </location>
</feature>
<feature type="transmembrane region" description="Helical" evidence="7">
    <location>
        <begin position="402"/>
        <end position="421"/>
    </location>
</feature>
<feature type="transmembrane region" description="Helical" evidence="7">
    <location>
        <begin position="302"/>
        <end position="323"/>
    </location>
</feature>
<dbReference type="GO" id="GO:0005886">
    <property type="term" value="C:plasma membrane"/>
    <property type="evidence" value="ECO:0007669"/>
    <property type="project" value="TreeGrafter"/>
</dbReference>
<feature type="transmembrane region" description="Helical" evidence="7">
    <location>
        <begin position="197"/>
        <end position="219"/>
    </location>
</feature>
<dbReference type="Gene3D" id="1.20.1730.10">
    <property type="entry name" value="Sodium/glucose cotransporter"/>
    <property type="match status" value="1"/>
</dbReference>
<dbReference type="PANTHER" id="PTHR46154">
    <property type="match status" value="1"/>
</dbReference>
<evidence type="ECO:0000256" key="7">
    <source>
        <dbReference type="SAM" id="Phobius"/>
    </source>
</evidence>
<feature type="transmembrane region" description="Helical" evidence="7">
    <location>
        <begin position="134"/>
        <end position="159"/>
    </location>
</feature>
<dbReference type="Pfam" id="PF00474">
    <property type="entry name" value="SSF"/>
    <property type="match status" value="1"/>
</dbReference>
<evidence type="ECO:0000256" key="6">
    <source>
        <dbReference type="RuleBase" id="RU362091"/>
    </source>
</evidence>
<dbReference type="InParanoid" id="A0A1Y2DC08"/>
<dbReference type="InterPro" id="IPR031155">
    <property type="entry name" value="DUR"/>
</dbReference>
<name>A0A1Y2DC08_9BASI</name>
<feature type="transmembrane region" description="Helical" evidence="7">
    <location>
        <begin position="644"/>
        <end position="668"/>
    </location>
</feature>
<gene>
    <name evidence="8" type="ORF">BCR35DRAFT_355552</name>
</gene>
<sequence>MTQVGEKEFVRLLGQADGYGIVVGIGFAFALVMVGLTWLQAKFTRNDPTSAAEFAAAGRSVKPGLICCGIVSAWTWSATLLQSSSATYQSGLSAAYWYGVGGTIQIAFFAMIAAKVKANANGATTFLQIVKARYGVPCHLLFTFYAMVCVHVVSGSLVLGAAATVNALTGMPIIACNFLLPVGIAVYVIAGGLRATLLCDFIHTVILFVVLYIFVFTAFGTSSELGSPGKLWDLLQDAAIANPVAGNHEGSYTTMRSNPGIVFAGCTIAAGFAGVFCDQGYWQRAIASRPDSTTKAYMLGGLSWFSIPWAFGSTMGLSARAFISNPKFPTYPYPLSAAQQSAGLVAPAAAVVLLGKGGAAAVLLVVFMAATSAASAELIAVSSIIVYDVLGTYGKPLSGAQVVKYSHICIAIFSVWMGAWATILNKAGIDLGWLFYVQGVALTPAVVPIGLTVCWSRQSKHAAFYGTLFGTACGMLGWFVGCYKIYGLINITNLALPYSAISGAGPGLVMSTIATLLLSWIFPDQNQAWTATRMISGSDNDKTNELHPGGENAAAADQDHGHIHAAEDVKPSTPGDEKVVEQTAAVASVAETEEDDGAAALDHDYLQRVFVRAAWISGTMALIVTILIPMPLFGTGYLFSRKFFTAWIAVAMIWLLCAGIFCCILPIWESRVQLKLIVLGLTGMRKRKELV</sequence>
<evidence type="ECO:0000313" key="8">
    <source>
        <dbReference type="EMBL" id="ORY56800.1"/>
    </source>
</evidence>
<proteinExistence type="inferred from homology"/>
<dbReference type="AlphaFoldDB" id="A0A1Y2DC08"/>
<protein>
    <submittedName>
        <fullName evidence="8">Na+/solute symporter</fullName>
    </submittedName>
</protein>
<feature type="transmembrane region" description="Helical" evidence="7">
    <location>
        <begin position="261"/>
        <end position="281"/>
    </location>
</feature>
<reference evidence="8 9" key="1">
    <citation type="submission" date="2016-07" db="EMBL/GenBank/DDBJ databases">
        <title>Pervasive Adenine N6-methylation of Active Genes in Fungi.</title>
        <authorList>
            <consortium name="DOE Joint Genome Institute"/>
            <person name="Mondo S.J."/>
            <person name="Dannebaum R.O."/>
            <person name="Kuo R.C."/>
            <person name="Labutti K."/>
            <person name="Haridas S."/>
            <person name="Kuo A."/>
            <person name="Salamov A."/>
            <person name="Ahrendt S.R."/>
            <person name="Lipzen A."/>
            <person name="Sullivan W."/>
            <person name="Andreopoulos W.B."/>
            <person name="Clum A."/>
            <person name="Lindquist E."/>
            <person name="Daum C."/>
            <person name="Ramamoorthy G.K."/>
            <person name="Gryganskyi A."/>
            <person name="Culley D."/>
            <person name="Magnuson J.K."/>
            <person name="James T.Y."/>
            <person name="O'Malley M.A."/>
            <person name="Stajich J.E."/>
            <person name="Spatafora J.W."/>
            <person name="Visel A."/>
            <person name="Grigoriev I.V."/>
        </authorList>
    </citation>
    <scope>NUCLEOTIDE SEQUENCE [LARGE SCALE GENOMIC DNA]</scope>
    <source>
        <strain evidence="8 9">62-1032</strain>
    </source>
</reference>
<evidence type="ECO:0000256" key="1">
    <source>
        <dbReference type="ARBA" id="ARBA00004141"/>
    </source>
</evidence>
<comment type="subcellular location">
    <subcellularLocation>
        <location evidence="1">Membrane</location>
        <topology evidence="1">Multi-pass membrane protein</topology>
    </subcellularLocation>
</comment>
<feature type="transmembrane region" description="Helical" evidence="7">
    <location>
        <begin position="19"/>
        <end position="39"/>
    </location>
</feature>
<dbReference type="EMBL" id="MCGR01000084">
    <property type="protein sequence ID" value="ORY56800.1"/>
    <property type="molecule type" value="Genomic_DNA"/>
</dbReference>
<keyword evidence="4 7" id="KW-1133">Transmembrane helix</keyword>
<dbReference type="GO" id="GO:0015204">
    <property type="term" value="F:urea transmembrane transporter activity"/>
    <property type="evidence" value="ECO:0007669"/>
    <property type="project" value="InterPro"/>
</dbReference>
<accession>A0A1Y2DC08</accession>
<evidence type="ECO:0000256" key="4">
    <source>
        <dbReference type="ARBA" id="ARBA00022989"/>
    </source>
</evidence>
<keyword evidence="5 7" id="KW-0472">Membrane</keyword>
<comment type="similarity">
    <text evidence="2 6">Belongs to the sodium:solute symporter (SSF) (TC 2.A.21) family.</text>
</comment>
<dbReference type="NCBIfam" id="TIGR00813">
    <property type="entry name" value="sss"/>
    <property type="match status" value="1"/>
</dbReference>
<dbReference type="CDD" id="cd11476">
    <property type="entry name" value="SLC5sbd_DUR3"/>
    <property type="match status" value="1"/>
</dbReference>
<organism evidence="8 9">
    <name type="scientific">Leucosporidium creatinivorum</name>
    <dbReference type="NCBI Taxonomy" id="106004"/>
    <lineage>
        <taxon>Eukaryota</taxon>
        <taxon>Fungi</taxon>
        <taxon>Dikarya</taxon>
        <taxon>Basidiomycota</taxon>
        <taxon>Pucciniomycotina</taxon>
        <taxon>Microbotryomycetes</taxon>
        <taxon>Leucosporidiales</taxon>
        <taxon>Leucosporidium</taxon>
    </lineage>
</organism>
<comment type="caution">
    <text evidence="8">The sequence shown here is derived from an EMBL/GenBank/DDBJ whole genome shotgun (WGS) entry which is preliminary data.</text>
</comment>
<feature type="transmembrane region" description="Helical" evidence="7">
    <location>
        <begin position="498"/>
        <end position="522"/>
    </location>
</feature>
<dbReference type="Proteomes" id="UP000193467">
    <property type="component" value="Unassembled WGS sequence"/>
</dbReference>
<dbReference type="PROSITE" id="PS50283">
    <property type="entry name" value="NA_SOLUT_SYMP_3"/>
    <property type="match status" value="1"/>
</dbReference>
<evidence type="ECO:0000313" key="9">
    <source>
        <dbReference type="Proteomes" id="UP000193467"/>
    </source>
</evidence>
<dbReference type="InterPro" id="IPR001734">
    <property type="entry name" value="Na/solute_symporter"/>
</dbReference>
<dbReference type="PANTHER" id="PTHR46154:SF2">
    <property type="entry name" value="SOLUTE SYMPORTER FAMILY TRANSPORTER (AFU_ORTHOLOGUE AFUA_6G03200)"/>
    <property type="match status" value="1"/>
</dbReference>
<dbReference type="OrthoDB" id="6132759at2759"/>
<feature type="transmembrane region" description="Helical" evidence="7">
    <location>
        <begin position="171"/>
        <end position="190"/>
    </location>
</feature>
<dbReference type="STRING" id="106004.A0A1Y2DC08"/>
<evidence type="ECO:0000256" key="5">
    <source>
        <dbReference type="ARBA" id="ARBA00023136"/>
    </source>
</evidence>
<feature type="transmembrane region" description="Helical" evidence="7">
    <location>
        <begin position="462"/>
        <end position="486"/>
    </location>
</feature>
<evidence type="ECO:0000256" key="2">
    <source>
        <dbReference type="ARBA" id="ARBA00006434"/>
    </source>
</evidence>
<keyword evidence="9" id="KW-1185">Reference proteome</keyword>
<keyword evidence="3 7" id="KW-0812">Transmembrane</keyword>
<feature type="transmembrane region" description="Helical" evidence="7">
    <location>
        <begin position="433"/>
        <end position="455"/>
    </location>
</feature>
<feature type="transmembrane region" description="Helical" evidence="7">
    <location>
        <begin position="96"/>
        <end position="114"/>
    </location>
</feature>
<evidence type="ECO:0000256" key="3">
    <source>
        <dbReference type="ARBA" id="ARBA00022692"/>
    </source>
</evidence>
<dbReference type="InterPro" id="IPR038377">
    <property type="entry name" value="Na/Glc_symporter_sf"/>
</dbReference>